<reference evidence="5 6" key="1">
    <citation type="submission" date="2016-02" db="EMBL/GenBank/DDBJ databases">
        <title>Complete genome sequence and transcriptome regulation of the pentose utilising yeast Sugiyamaella lignohabitans.</title>
        <authorList>
            <person name="Bellasio M."/>
            <person name="Peymann A."/>
            <person name="Valli M."/>
            <person name="Sipitzky M."/>
            <person name="Graf A."/>
            <person name="Sauer M."/>
            <person name="Marx H."/>
            <person name="Mattanovich D."/>
        </authorList>
    </citation>
    <scope>NUCLEOTIDE SEQUENCE [LARGE SCALE GENOMIC DNA]</scope>
    <source>
        <strain evidence="5 6">CBS 10342</strain>
    </source>
</reference>
<dbReference type="InterPro" id="IPR032675">
    <property type="entry name" value="LRR_dom_sf"/>
</dbReference>
<dbReference type="SMART" id="SM00368">
    <property type="entry name" value="LRR_RI"/>
    <property type="match status" value="7"/>
</dbReference>
<protein>
    <submittedName>
        <fullName evidence="5">Rna1p</fullName>
    </submittedName>
</protein>
<dbReference type="InterPro" id="IPR001611">
    <property type="entry name" value="Leu-rich_rpt"/>
</dbReference>
<dbReference type="GO" id="GO:0006611">
    <property type="term" value="P:protein export from nucleus"/>
    <property type="evidence" value="ECO:0007669"/>
    <property type="project" value="EnsemblFungi"/>
</dbReference>
<accession>A0A167DYZ7</accession>
<dbReference type="GeneID" id="30033588"/>
<dbReference type="CDD" id="cd00116">
    <property type="entry name" value="LRR_RI"/>
    <property type="match status" value="1"/>
</dbReference>
<keyword evidence="3" id="KW-0677">Repeat</keyword>
<dbReference type="OrthoDB" id="184583at2759"/>
<dbReference type="EMBL" id="CP014501">
    <property type="protein sequence ID" value="ANB13460.1"/>
    <property type="molecule type" value="Genomic_DNA"/>
</dbReference>
<evidence type="ECO:0000313" key="6">
    <source>
        <dbReference type="Proteomes" id="UP000189580"/>
    </source>
</evidence>
<gene>
    <name evidence="5" type="primary">RNA1</name>
    <name evidence="5" type="ORF">AWJ20_1751</name>
</gene>
<sequence>MSSFSIEVQGKKFDTEADIRPYLEKLDQLENIREVNFTGNSYGKGACEALAKSLASKKDLEVANLSDIFTGRIRSEIPDSLDDILVALLNCPKLHTIDLSDNAFGIATIDPLESFLAKHSPLEHLLLSNNGFGPLAGSRVANALEKLAEVKKANGSPTLKTVLCGRNRLENGSMEAWASFLAAHGSIQEIRLYQNGIRQEGLEHLFLNGLAKSPELEKLDLQDNTLTERGARALSKVFHNWKKLKELGISDCLLSARGGEIFAQTIVDGEELPNLEILKLQYNEIESNGINLLSEAIAKKLPNLKTLEINGNRFSEDHEAVDSITKIFEDRGFGEIDELDDMEELTDDEDEEEDENESGFEDIVKDAEEEEEENVAPEKSDEVDDLAAKIEKTTI</sequence>
<keyword evidence="2" id="KW-0433">Leucine-rich repeat</keyword>
<keyword evidence="6" id="KW-1185">Reference proteome</keyword>
<evidence type="ECO:0000256" key="4">
    <source>
        <dbReference type="SAM" id="MobiDB-lite"/>
    </source>
</evidence>
<evidence type="ECO:0000313" key="5">
    <source>
        <dbReference type="EMBL" id="ANB13460.1"/>
    </source>
</evidence>
<dbReference type="InterPro" id="IPR027038">
    <property type="entry name" value="RanGap"/>
</dbReference>
<organism evidence="5 6">
    <name type="scientific">Sugiyamaella lignohabitans</name>
    <dbReference type="NCBI Taxonomy" id="796027"/>
    <lineage>
        <taxon>Eukaryota</taxon>
        <taxon>Fungi</taxon>
        <taxon>Dikarya</taxon>
        <taxon>Ascomycota</taxon>
        <taxon>Saccharomycotina</taxon>
        <taxon>Dipodascomycetes</taxon>
        <taxon>Dipodascales</taxon>
        <taxon>Trichomonascaceae</taxon>
        <taxon>Sugiyamaella</taxon>
    </lineage>
</organism>
<dbReference type="GO" id="GO:0005096">
    <property type="term" value="F:GTPase activator activity"/>
    <property type="evidence" value="ECO:0007669"/>
    <property type="project" value="UniProtKB-KW"/>
</dbReference>
<dbReference type="Proteomes" id="UP000189580">
    <property type="component" value="Chromosome a"/>
</dbReference>
<proteinExistence type="predicted"/>
<dbReference type="GO" id="GO:0048471">
    <property type="term" value="C:perinuclear region of cytoplasm"/>
    <property type="evidence" value="ECO:0007669"/>
    <property type="project" value="TreeGrafter"/>
</dbReference>
<dbReference type="RefSeq" id="XP_018735937.1">
    <property type="nucleotide sequence ID" value="XM_018878656.1"/>
</dbReference>
<evidence type="ECO:0000256" key="3">
    <source>
        <dbReference type="ARBA" id="ARBA00022737"/>
    </source>
</evidence>
<feature type="compositionally biased region" description="Basic and acidic residues" evidence="4">
    <location>
        <begin position="376"/>
        <end position="395"/>
    </location>
</feature>
<feature type="region of interest" description="Disordered" evidence="4">
    <location>
        <begin position="343"/>
        <end position="395"/>
    </location>
</feature>
<keyword evidence="1" id="KW-0343">GTPase activation</keyword>
<dbReference type="GO" id="GO:0005829">
    <property type="term" value="C:cytosol"/>
    <property type="evidence" value="ECO:0007669"/>
    <property type="project" value="TreeGrafter"/>
</dbReference>
<dbReference type="PANTHER" id="PTHR24113:SF12">
    <property type="entry name" value="RAN GTPASE-ACTIVATING PROTEIN 1"/>
    <property type="match status" value="1"/>
</dbReference>
<evidence type="ECO:0000256" key="1">
    <source>
        <dbReference type="ARBA" id="ARBA00022468"/>
    </source>
</evidence>
<feature type="compositionally biased region" description="Acidic residues" evidence="4">
    <location>
        <begin position="343"/>
        <end position="360"/>
    </location>
</feature>
<dbReference type="Pfam" id="PF13516">
    <property type="entry name" value="LRR_6"/>
    <property type="match status" value="2"/>
</dbReference>
<evidence type="ECO:0000256" key="2">
    <source>
        <dbReference type="ARBA" id="ARBA00022614"/>
    </source>
</evidence>
<name>A0A167DYZ7_9ASCO</name>
<dbReference type="KEGG" id="slb:AWJ20_1751"/>
<dbReference type="Gene3D" id="3.80.10.10">
    <property type="entry name" value="Ribonuclease Inhibitor"/>
    <property type="match status" value="1"/>
</dbReference>
<dbReference type="GO" id="GO:0034399">
    <property type="term" value="C:nuclear periphery"/>
    <property type="evidence" value="ECO:0007669"/>
    <property type="project" value="EnsemblFungi"/>
</dbReference>
<dbReference type="AlphaFoldDB" id="A0A167DYZ7"/>
<dbReference type="GO" id="GO:0031267">
    <property type="term" value="F:small GTPase binding"/>
    <property type="evidence" value="ECO:0007669"/>
    <property type="project" value="TreeGrafter"/>
</dbReference>
<dbReference type="SUPFAM" id="SSF52047">
    <property type="entry name" value="RNI-like"/>
    <property type="match status" value="1"/>
</dbReference>
<dbReference type="PANTHER" id="PTHR24113">
    <property type="entry name" value="RAN GTPASE-ACTIVATING PROTEIN 1"/>
    <property type="match status" value="1"/>
</dbReference>